<gene>
    <name evidence="2" type="ORF">EANT1437_LOCUS3499</name>
</gene>
<protein>
    <submittedName>
        <fullName evidence="2">Uncharacterized protein</fullName>
    </submittedName>
</protein>
<proteinExistence type="predicted"/>
<dbReference type="AlphaFoldDB" id="A0A7S2R3Z5"/>
<reference evidence="2" key="1">
    <citation type="submission" date="2021-01" db="EMBL/GenBank/DDBJ databases">
        <authorList>
            <person name="Corre E."/>
            <person name="Pelletier E."/>
            <person name="Niang G."/>
            <person name="Scheremetjew M."/>
            <person name="Finn R."/>
            <person name="Kale V."/>
            <person name="Holt S."/>
            <person name="Cochrane G."/>
            <person name="Meng A."/>
            <person name="Brown T."/>
            <person name="Cohen L."/>
        </authorList>
    </citation>
    <scope>NUCLEOTIDE SEQUENCE</scope>
    <source>
        <strain evidence="2">CCMP1452</strain>
    </source>
</reference>
<sequence length="322" mass="34037">MIKNITFIVPLLILSCNSSHAFVTSLHSSQGRSLGLFATPSSDAISTLDASQKMSVSSIISAIPELAHKPDLSWNDGAAQIANFPATLAAYDAPGKGNVAWMCDLCVSSTVSSLTIFNGPLTTVPHLLSRCCVLNNGNDLSFDLDLRPRAYGAYEMVDAAGNYPGPETLGRQAFEYSGARKDFQSNFYTDEFESFVQNTLASLQGATMNTGMDGLSETEQLTRGPLAVSVTMPLTVGNVAAVAAARERAASYWLGWALDVDAHGHRPGAPVNTQYVYDTKFKLNAYGALLNTYNTILGPNDGATLAAAESGPLDEGYVGGGS</sequence>
<feature type="chain" id="PRO_5030893917" evidence="1">
    <location>
        <begin position="22"/>
        <end position="322"/>
    </location>
</feature>
<evidence type="ECO:0000313" key="2">
    <source>
        <dbReference type="EMBL" id="CAD9659881.1"/>
    </source>
</evidence>
<organism evidence="2">
    <name type="scientific">Eucampia antarctica</name>
    <dbReference type="NCBI Taxonomy" id="49252"/>
    <lineage>
        <taxon>Eukaryota</taxon>
        <taxon>Sar</taxon>
        <taxon>Stramenopiles</taxon>
        <taxon>Ochrophyta</taxon>
        <taxon>Bacillariophyta</taxon>
        <taxon>Mediophyceae</taxon>
        <taxon>Biddulphiophycidae</taxon>
        <taxon>Hemiaulales</taxon>
        <taxon>Hemiaulaceae</taxon>
        <taxon>Eucampia</taxon>
    </lineage>
</organism>
<name>A0A7S2R3Z5_9STRA</name>
<dbReference type="PROSITE" id="PS51257">
    <property type="entry name" value="PROKAR_LIPOPROTEIN"/>
    <property type="match status" value="1"/>
</dbReference>
<keyword evidence="1" id="KW-0732">Signal</keyword>
<feature type="signal peptide" evidence="1">
    <location>
        <begin position="1"/>
        <end position="21"/>
    </location>
</feature>
<dbReference type="EMBL" id="HBHI01006870">
    <property type="protein sequence ID" value="CAD9659881.1"/>
    <property type="molecule type" value="Transcribed_RNA"/>
</dbReference>
<evidence type="ECO:0000256" key="1">
    <source>
        <dbReference type="SAM" id="SignalP"/>
    </source>
</evidence>
<accession>A0A7S2R3Z5</accession>